<dbReference type="STRING" id="3750.A0A498IT76"/>
<dbReference type="InterPro" id="IPR023210">
    <property type="entry name" value="NADP_OxRdtase_dom"/>
</dbReference>
<dbReference type="InterPro" id="IPR020471">
    <property type="entry name" value="AKR"/>
</dbReference>
<keyword evidence="7" id="KW-1185">Reference proteome</keyword>
<proteinExistence type="predicted"/>
<dbReference type="Pfam" id="PF00248">
    <property type="entry name" value="Aldo_ket_red"/>
    <property type="match status" value="1"/>
</dbReference>
<dbReference type="AlphaFoldDB" id="A0A498IT76"/>
<accession>A0A498IT76</accession>
<gene>
    <name evidence="6" type="ORF">DVH24_002483</name>
</gene>
<dbReference type="Gramene" id="mRNA:MD10G0045100">
    <property type="protein sequence ID" value="mRNA:MD10G0045100"/>
    <property type="gene ID" value="MD10G0045100"/>
</dbReference>
<dbReference type="SUPFAM" id="SSF51430">
    <property type="entry name" value="NAD(P)-linked oxidoreductase"/>
    <property type="match status" value="1"/>
</dbReference>
<dbReference type="CDD" id="cd19124">
    <property type="entry name" value="AKR_AKR4A_4B"/>
    <property type="match status" value="1"/>
</dbReference>
<dbReference type="InterPro" id="IPR018170">
    <property type="entry name" value="Aldo/ket_reductase_CS"/>
</dbReference>
<dbReference type="Gene3D" id="3.20.20.100">
    <property type="entry name" value="NADP-dependent oxidoreductase domain"/>
    <property type="match status" value="1"/>
</dbReference>
<dbReference type="InterPro" id="IPR044497">
    <property type="entry name" value="AKR4A/B"/>
</dbReference>
<dbReference type="PROSITE" id="PS00062">
    <property type="entry name" value="ALDOKETO_REDUCTASE_2"/>
    <property type="match status" value="1"/>
</dbReference>
<evidence type="ECO:0000256" key="1">
    <source>
        <dbReference type="ARBA" id="ARBA00023002"/>
    </source>
</evidence>
<dbReference type="GO" id="GO:0016616">
    <property type="term" value="F:oxidoreductase activity, acting on the CH-OH group of donors, NAD or NADP as acceptor"/>
    <property type="evidence" value="ECO:0007669"/>
    <property type="project" value="InterPro"/>
</dbReference>
<feature type="active site" description="Proton donor" evidence="2">
    <location>
        <position position="66"/>
    </location>
</feature>
<organism evidence="6 7">
    <name type="scientific">Malus domestica</name>
    <name type="common">Apple</name>
    <name type="synonym">Pyrus malus</name>
    <dbReference type="NCBI Taxonomy" id="3750"/>
    <lineage>
        <taxon>Eukaryota</taxon>
        <taxon>Viridiplantae</taxon>
        <taxon>Streptophyta</taxon>
        <taxon>Embryophyta</taxon>
        <taxon>Tracheophyta</taxon>
        <taxon>Spermatophyta</taxon>
        <taxon>Magnoliopsida</taxon>
        <taxon>eudicotyledons</taxon>
        <taxon>Gunneridae</taxon>
        <taxon>Pentapetalae</taxon>
        <taxon>rosids</taxon>
        <taxon>fabids</taxon>
        <taxon>Rosales</taxon>
        <taxon>Rosaceae</taxon>
        <taxon>Amygdaloideae</taxon>
        <taxon>Maleae</taxon>
        <taxon>Malus</taxon>
    </lineage>
</organism>
<dbReference type="FunFam" id="3.20.20.100:FF:000014">
    <property type="entry name" value="NAD(P)-linked oxidoreductase superfamily protein"/>
    <property type="match status" value="1"/>
</dbReference>
<dbReference type="SMR" id="A0A498IT76"/>
<dbReference type="OrthoDB" id="416253at2759"/>
<name>A0A498IT76_MALDO</name>
<dbReference type="GO" id="GO:0044550">
    <property type="term" value="P:secondary metabolite biosynthetic process"/>
    <property type="evidence" value="ECO:0007669"/>
    <property type="project" value="UniProtKB-ARBA"/>
</dbReference>
<protein>
    <recommendedName>
        <fullName evidence="5">NADP-dependent oxidoreductase domain-containing protein</fullName>
    </recommendedName>
</protein>
<comment type="caution">
    <text evidence="6">The sequence shown here is derived from an EMBL/GenBank/DDBJ whole genome shotgun (WGS) entry which is preliminary data.</text>
</comment>
<dbReference type="Proteomes" id="UP000290289">
    <property type="component" value="Chromosome 10"/>
</dbReference>
<dbReference type="PANTHER" id="PTHR11732">
    <property type="entry name" value="ALDO/KETO REDUCTASE"/>
    <property type="match status" value="1"/>
</dbReference>
<evidence type="ECO:0000256" key="3">
    <source>
        <dbReference type="PIRSR" id="PIRSR000097-2"/>
    </source>
</evidence>
<reference evidence="6 7" key="1">
    <citation type="submission" date="2018-10" db="EMBL/GenBank/DDBJ databases">
        <title>A high-quality apple genome assembly.</title>
        <authorList>
            <person name="Hu J."/>
        </authorList>
    </citation>
    <scope>NUCLEOTIDE SEQUENCE [LARGE SCALE GENOMIC DNA]</scope>
    <source>
        <strain evidence="7">cv. HFTH1</strain>
        <tissue evidence="6">Young leaf</tissue>
    </source>
</reference>
<dbReference type="PROSITE" id="PS00798">
    <property type="entry name" value="ALDOKETO_REDUCTASE_1"/>
    <property type="match status" value="1"/>
</dbReference>
<feature type="site" description="Lowers pKa of active site Tyr" evidence="4">
    <location>
        <position position="96"/>
    </location>
</feature>
<dbReference type="InterPro" id="IPR036812">
    <property type="entry name" value="NAD(P)_OxRdtase_dom_sf"/>
</dbReference>
<evidence type="ECO:0000313" key="7">
    <source>
        <dbReference type="Proteomes" id="UP000290289"/>
    </source>
</evidence>
<dbReference type="PIRSF" id="PIRSF000097">
    <property type="entry name" value="AKR"/>
    <property type="match status" value="1"/>
</dbReference>
<dbReference type="PRINTS" id="PR00069">
    <property type="entry name" value="ALDKETRDTASE"/>
</dbReference>
<feature type="binding site" evidence="3">
    <location>
        <position position="129"/>
    </location>
    <ligand>
        <name>substrate</name>
    </ligand>
</feature>
<keyword evidence="1" id="KW-0560">Oxidoreductase</keyword>
<evidence type="ECO:0000256" key="2">
    <source>
        <dbReference type="PIRSR" id="PIRSR000097-1"/>
    </source>
</evidence>
<dbReference type="EMBL" id="RDQH01000336">
    <property type="protein sequence ID" value="RXH85385.1"/>
    <property type="molecule type" value="Genomic_DNA"/>
</dbReference>
<feature type="domain" description="NADP-dependent oxidoreductase" evidence="5">
    <location>
        <begin position="31"/>
        <end position="302"/>
    </location>
</feature>
<sequence>MANAPDVSAAANKIPEVVLASSTGSRSMPVIGFGTAADKLQSHVLKTAVVEAIKLGYRHFDTASMYGSEHTLGEAIQEALGLGLVASRDQVFVTSKLWITDAHPHLVIPALHKSLQNLQLKYLDLYLIHWPISAKPGTLVYPLNAGDLMPMDFKAVWAAMEECQRLGLTKSIGLSNFSTKKIENILSFATIPPSVNQVEMNPLWQQKKLRDFCKTNGIIVTAFSPLGGIGSCWGSNHVFESKVLQEIAKERGKTIAQVCIRWVYQAGATLAVKSYNKERLKQNVDIFDWKLSETDIEKINQIPQRKMMLREDMVSANGPSPYKSLEDLWDGEL</sequence>
<evidence type="ECO:0000259" key="5">
    <source>
        <dbReference type="Pfam" id="PF00248"/>
    </source>
</evidence>
<evidence type="ECO:0000256" key="4">
    <source>
        <dbReference type="PIRSR" id="PIRSR000097-3"/>
    </source>
</evidence>
<evidence type="ECO:0000313" key="6">
    <source>
        <dbReference type="EMBL" id="RXH85385.1"/>
    </source>
</evidence>